<comment type="caution">
    <text evidence="4">The sequence shown here is derived from an EMBL/GenBank/DDBJ whole genome shotgun (WGS) entry which is preliminary data.</text>
</comment>
<reference evidence="4 5" key="1">
    <citation type="submission" date="2017-09" db="EMBL/GenBank/DDBJ databases">
        <title>Depth-based differentiation of microbial function through sediment-hosted aquifers and enrichment of novel symbionts in the deep terrestrial subsurface.</title>
        <authorList>
            <person name="Probst A.J."/>
            <person name="Ladd B."/>
            <person name="Jarett J.K."/>
            <person name="Geller-Mcgrath D.E."/>
            <person name="Sieber C.M."/>
            <person name="Emerson J.B."/>
            <person name="Anantharaman K."/>
            <person name="Thomas B.C."/>
            <person name="Malmstrom R."/>
            <person name="Stieglmeier M."/>
            <person name="Klingl A."/>
            <person name="Woyke T."/>
            <person name="Ryan C.M."/>
            <person name="Banfield J.F."/>
        </authorList>
    </citation>
    <scope>NUCLEOTIDE SEQUENCE [LARGE SCALE GENOMIC DNA]</scope>
    <source>
        <strain evidence="4">CG10_big_fil_rev_8_21_14_0_10_50_16</strain>
    </source>
</reference>
<name>A0A2H0RN87_9BACT</name>
<keyword evidence="1 2" id="KW-0378">Hydrolase</keyword>
<proteinExistence type="inferred from homology"/>
<dbReference type="InterPro" id="IPR009097">
    <property type="entry name" value="Cyclic_Pdiesterase"/>
</dbReference>
<dbReference type="SUPFAM" id="SSF55144">
    <property type="entry name" value="LigT-like"/>
    <property type="match status" value="1"/>
</dbReference>
<protein>
    <recommendedName>
        <fullName evidence="2">RNA 2',3'-cyclic phosphodiesterase</fullName>
        <shortName evidence="2">RNA 2',3'-CPDase</shortName>
        <ecNumber evidence="2">3.1.4.58</ecNumber>
    </recommendedName>
</protein>
<evidence type="ECO:0000313" key="5">
    <source>
        <dbReference type="Proteomes" id="UP000230084"/>
    </source>
</evidence>
<dbReference type="Gene3D" id="3.90.1140.10">
    <property type="entry name" value="Cyclic phosphodiesterase"/>
    <property type="match status" value="1"/>
</dbReference>
<gene>
    <name evidence="4" type="ORF">COV06_00880</name>
</gene>
<comment type="function">
    <text evidence="2">Hydrolyzes RNA 2',3'-cyclic phosphodiester to an RNA 2'-phosphomonoester.</text>
</comment>
<feature type="active site" description="Proton donor" evidence="2">
    <location>
        <position position="43"/>
    </location>
</feature>
<evidence type="ECO:0000313" key="4">
    <source>
        <dbReference type="EMBL" id="PIR47940.1"/>
    </source>
</evidence>
<dbReference type="InterPro" id="IPR004175">
    <property type="entry name" value="RNA_CPDase"/>
</dbReference>
<dbReference type="AlphaFoldDB" id="A0A2H0RN87"/>
<accession>A0A2H0RN87</accession>
<dbReference type="Proteomes" id="UP000230084">
    <property type="component" value="Unassembled WGS sequence"/>
</dbReference>
<organism evidence="4 5">
    <name type="scientific">Candidatus Uhrbacteria bacterium CG10_big_fil_rev_8_21_14_0_10_50_16</name>
    <dbReference type="NCBI Taxonomy" id="1975039"/>
    <lineage>
        <taxon>Bacteria</taxon>
        <taxon>Candidatus Uhriibacteriota</taxon>
    </lineage>
</organism>
<evidence type="ECO:0000256" key="2">
    <source>
        <dbReference type="HAMAP-Rule" id="MF_01940"/>
    </source>
</evidence>
<feature type="domain" description="Phosphoesterase HXTX" evidence="3">
    <location>
        <begin position="17"/>
        <end position="80"/>
    </location>
</feature>
<dbReference type="EMBL" id="PCYM01000001">
    <property type="protein sequence ID" value="PIR47940.1"/>
    <property type="molecule type" value="Genomic_DNA"/>
</dbReference>
<feature type="active site" description="Proton acceptor" evidence="2">
    <location>
        <position position="128"/>
    </location>
</feature>
<dbReference type="HAMAP" id="MF_01940">
    <property type="entry name" value="RNA_CPDase"/>
    <property type="match status" value="1"/>
</dbReference>
<dbReference type="PANTHER" id="PTHR35561">
    <property type="entry name" value="RNA 2',3'-CYCLIC PHOSPHODIESTERASE"/>
    <property type="match status" value="1"/>
</dbReference>
<dbReference type="EC" id="3.1.4.58" evidence="2"/>
<comment type="similarity">
    <text evidence="2">Belongs to the 2H phosphoesterase superfamily. ThpR family.</text>
</comment>
<evidence type="ECO:0000259" key="3">
    <source>
        <dbReference type="Pfam" id="PF02834"/>
    </source>
</evidence>
<comment type="catalytic activity">
    <reaction evidence="2">
        <text>a 3'-end 2',3'-cyclophospho-ribonucleotide-RNA + H2O = a 3'-end 2'-phospho-ribonucleotide-RNA + H(+)</text>
        <dbReference type="Rhea" id="RHEA:11828"/>
        <dbReference type="Rhea" id="RHEA-COMP:10464"/>
        <dbReference type="Rhea" id="RHEA-COMP:17353"/>
        <dbReference type="ChEBI" id="CHEBI:15377"/>
        <dbReference type="ChEBI" id="CHEBI:15378"/>
        <dbReference type="ChEBI" id="CHEBI:83064"/>
        <dbReference type="ChEBI" id="CHEBI:173113"/>
        <dbReference type="EC" id="3.1.4.58"/>
    </reaction>
</comment>
<dbReference type="InterPro" id="IPR014051">
    <property type="entry name" value="Phosphoesterase_HXTX"/>
</dbReference>
<dbReference type="NCBIfam" id="TIGR02258">
    <property type="entry name" value="2_5_ligase"/>
    <property type="match status" value="1"/>
</dbReference>
<feature type="short sequence motif" description="HXTX 2" evidence="2">
    <location>
        <begin position="128"/>
        <end position="131"/>
    </location>
</feature>
<dbReference type="PANTHER" id="PTHR35561:SF1">
    <property type="entry name" value="RNA 2',3'-CYCLIC PHOSPHODIESTERASE"/>
    <property type="match status" value="1"/>
</dbReference>
<dbReference type="GO" id="GO:0008664">
    <property type="term" value="F:RNA 2',3'-cyclic 3'-phosphodiesterase activity"/>
    <property type="evidence" value="ECO:0007669"/>
    <property type="project" value="UniProtKB-EC"/>
</dbReference>
<evidence type="ECO:0000256" key="1">
    <source>
        <dbReference type="ARBA" id="ARBA00022801"/>
    </source>
</evidence>
<feature type="short sequence motif" description="HXTX 1" evidence="2">
    <location>
        <begin position="43"/>
        <end position="46"/>
    </location>
</feature>
<sequence>MARLFLALNIGESAIPSFRVIQETLRRAIRDERVCWVPEQQFHITLQYLGDVSEDSTTQLVQALQMLQLPPISFTTWSLELLPHTNTPFSLTMRLADLTSAAFQTYTALSFVLNDLSLSAVVRPWRPHITLARMRSETRPFALDLKTIHSPQFTFWAHSLTLFESIPGPEVRYVPLATIDLQQS</sequence>
<dbReference type="GO" id="GO:0004113">
    <property type="term" value="F:2',3'-cyclic-nucleotide 3'-phosphodiesterase activity"/>
    <property type="evidence" value="ECO:0007669"/>
    <property type="project" value="InterPro"/>
</dbReference>
<dbReference type="Pfam" id="PF02834">
    <property type="entry name" value="LigT_PEase"/>
    <property type="match status" value="1"/>
</dbReference>